<comment type="caution">
    <text evidence="1">The sequence shown here is derived from an EMBL/GenBank/DDBJ whole genome shotgun (WGS) entry which is preliminary data.</text>
</comment>
<dbReference type="AlphaFoldDB" id="A0A2P8GWI9"/>
<gene>
    <name evidence="1" type="ORF">CLV49_1941</name>
    <name evidence="2" type="ORF">ELQ93_09515</name>
</gene>
<dbReference type="InterPro" id="IPR058532">
    <property type="entry name" value="YjbR/MT2646/Rv2570-like"/>
</dbReference>
<dbReference type="GO" id="GO:0003677">
    <property type="term" value="F:DNA binding"/>
    <property type="evidence" value="ECO:0007669"/>
    <property type="project" value="UniProtKB-KW"/>
</dbReference>
<evidence type="ECO:0000313" key="1">
    <source>
        <dbReference type="EMBL" id="PSL38322.1"/>
    </source>
</evidence>
<accession>A0A2P8GWI9</accession>
<dbReference type="RefSeq" id="WP_106563356.1">
    <property type="nucleotide sequence ID" value="NZ_PYAU01000001.1"/>
</dbReference>
<name>A0A2P8GWI9_9MICO</name>
<reference evidence="2 4" key="2">
    <citation type="submission" date="2018-12" db="EMBL/GenBank/DDBJ databases">
        <authorList>
            <person name="hu s."/>
            <person name="Xu Y."/>
            <person name="Xu B."/>
            <person name="Li F."/>
        </authorList>
    </citation>
    <scope>NUCLEOTIDE SEQUENCE [LARGE SCALE GENOMIC DNA]</scope>
    <source>
        <strain evidence="2 4">KSW2-17</strain>
    </source>
</reference>
<dbReference type="Proteomes" id="UP000268291">
    <property type="component" value="Unassembled WGS sequence"/>
</dbReference>
<dbReference type="Pfam" id="PF04237">
    <property type="entry name" value="YjbR"/>
    <property type="match status" value="1"/>
</dbReference>
<dbReference type="OrthoDB" id="8479417at2"/>
<dbReference type="InterPro" id="IPR038056">
    <property type="entry name" value="YjbR-like_sf"/>
</dbReference>
<dbReference type="Gene3D" id="3.90.1150.30">
    <property type="match status" value="1"/>
</dbReference>
<evidence type="ECO:0000313" key="3">
    <source>
        <dbReference type="Proteomes" id="UP000241203"/>
    </source>
</evidence>
<evidence type="ECO:0000313" key="4">
    <source>
        <dbReference type="Proteomes" id="UP000268291"/>
    </source>
</evidence>
<dbReference type="SUPFAM" id="SSF142906">
    <property type="entry name" value="YjbR-like"/>
    <property type="match status" value="1"/>
</dbReference>
<sequence>MERQHPLLFEEGDPVVARVRALCAPYPESAEVMAWGRPTFRAGKKIFVTLGSSMQRPHAIVVKPDAEERRALLELPRIFVPPYFGPGGWIGADVDESPETDWTFIAELIDASYRQVALKRQIAALDAHPVVPIVEATTPAQE</sequence>
<proteinExistence type="predicted"/>
<dbReference type="EMBL" id="RZGY01000001">
    <property type="protein sequence ID" value="RUQ87144.1"/>
    <property type="molecule type" value="Genomic_DNA"/>
</dbReference>
<protein>
    <submittedName>
        <fullName evidence="2">MmcQ/YjbR family DNA-binding protein</fullName>
    </submittedName>
    <submittedName>
        <fullName evidence="1">Putative DNA-binding protein (MmcQ/YjbR family)</fullName>
    </submittedName>
</protein>
<organism evidence="1 3">
    <name type="scientific">Labedella gwakjiensis</name>
    <dbReference type="NCBI Taxonomy" id="390269"/>
    <lineage>
        <taxon>Bacteria</taxon>
        <taxon>Bacillati</taxon>
        <taxon>Actinomycetota</taxon>
        <taxon>Actinomycetes</taxon>
        <taxon>Micrococcales</taxon>
        <taxon>Microbacteriaceae</taxon>
        <taxon>Labedella</taxon>
    </lineage>
</organism>
<keyword evidence="1" id="KW-0238">DNA-binding</keyword>
<evidence type="ECO:0000313" key="2">
    <source>
        <dbReference type="EMBL" id="RUQ87144.1"/>
    </source>
</evidence>
<keyword evidence="4" id="KW-1185">Reference proteome</keyword>
<reference evidence="1 3" key="1">
    <citation type="submission" date="2018-03" db="EMBL/GenBank/DDBJ databases">
        <title>Genomic Encyclopedia of Archaeal and Bacterial Type Strains, Phase II (KMG-II): from individual species to whole genera.</title>
        <authorList>
            <person name="Goeker M."/>
        </authorList>
    </citation>
    <scope>NUCLEOTIDE SEQUENCE [LARGE SCALE GENOMIC DNA]</scope>
    <source>
        <strain evidence="1 3">DSM 21548</strain>
    </source>
</reference>
<dbReference type="EMBL" id="PYAU01000001">
    <property type="protein sequence ID" value="PSL38322.1"/>
    <property type="molecule type" value="Genomic_DNA"/>
</dbReference>
<dbReference type="Proteomes" id="UP000241203">
    <property type="component" value="Unassembled WGS sequence"/>
</dbReference>